<dbReference type="Gene3D" id="3.30.365.10">
    <property type="entry name" value="Aldehyde oxidase/xanthine dehydrogenase, molybdopterin binding domain"/>
    <property type="match status" value="4"/>
</dbReference>
<dbReference type="Proteomes" id="UP000305131">
    <property type="component" value="Unassembled WGS sequence"/>
</dbReference>
<dbReference type="GO" id="GO:0016491">
    <property type="term" value="F:oxidoreductase activity"/>
    <property type="evidence" value="ECO:0007669"/>
    <property type="project" value="InterPro"/>
</dbReference>
<feature type="region of interest" description="Disordered" evidence="1">
    <location>
        <begin position="1"/>
        <end position="23"/>
    </location>
</feature>
<dbReference type="InterPro" id="IPR037165">
    <property type="entry name" value="AldOxase/xan_DH_Mopterin-bd_sf"/>
</dbReference>
<feature type="domain" description="Aldehyde oxidase/xanthine dehydrogenase a/b hammerhead" evidence="2">
    <location>
        <begin position="227"/>
        <end position="305"/>
    </location>
</feature>
<dbReference type="Pfam" id="PF02738">
    <property type="entry name" value="MoCoBD_1"/>
    <property type="match status" value="1"/>
</dbReference>
<dbReference type="InterPro" id="IPR052516">
    <property type="entry name" value="N-heterocyclic_Hydroxylase"/>
</dbReference>
<dbReference type="OrthoDB" id="9767994at2"/>
<proteinExistence type="predicted"/>
<evidence type="ECO:0000259" key="2">
    <source>
        <dbReference type="SMART" id="SM01008"/>
    </source>
</evidence>
<comment type="caution">
    <text evidence="3">The sequence shown here is derived from an EMBL/GenBank/DDBJ whole genome shotgun (WGS) entry which is preliminary data.</text>
</comment>
<protein>
    <submittedName>
        <fullName evidence="3">Xanthine dehydrogenase family protein molybdopterin-binding subunit</fullName>
    </submittedName>
</protein>
<evidence type="ECO:0000313" key="3">
    <source>
        <dbReference type="EMBL" id="TLX44157.1"/>
    </source>
</evidence>
<name>A0A6C1KKI4_XANAU</name>
<dbReference type="PIRSF" id="PIRSF036389">
    <property type="entry name" value="IOR_B"/>
    <property type="match status" value="1"/>
</dbReference>
<dbReference type="InterPro" id="IPR006311">
    <property type="entry name" value="TAT_signal"/>
</dbReference>
<evidence type="ECO:0000313" key="4">
    <source>
        <dbReference type="Proteomes" id="UP000305131"/>
    </source>
</evidence>
<evidence type="ECO:0000256" key="1">
    <source>
        <dbReference type="SAM" id="MobiDB-lite"/>
    </source>
</evidence>
<sequence>MSVFAKGSNMPLDPEERRDGAGRLSRRSLLRGGAAALGGLVLGISLPAKRARADKPRAVGAAMNAFVHIPTQGSVSLIMPAVEMGQGVYTSQAMCMAEELDIGLDQIEAIHAPPDREHYGHPIFYVQATGGSTTTMAWTEPLRKAGATARAMLVSVAAAEWNVPAAELVTERGVITHTASGRALSYGEVADRAGRLQPPTDVALKSPDRFRLIGTRARRIDTPDKVVGRTVYGIDVIRPGMTFAALMASPVLGGKLDHVDEAPALAMPGVRQVVVLEDIVAVVGDTTWAAEQGLCALHMTWSPGANASLDQARLWADTETASTGPGVTVRKEGDAAGKLAAGKRGAGTLIEASYELPFLAHASMEVQNCTVHVHDGVCEIWVGTQVPGYAQAGAAQVLGIAPEKVTVNNHLIGGGFGGRLEAAPVVTATRIAQKVAGPVKVIWSREQDIRQDMFRPLYHNRLTARVENGRVTAWHHRVTGPSILARWLPPAFKDGIDSDAIDGAAEPPYALGEMLVDYVRHENGVPFSFWRGVGPNSTVFSVESFLDLLARKTGTDPVTFRRGLLERNPRALAVLNAAAAKAGWGSPVPQSPFGRRTGRGVALMHAFGSLLACVAEVAVTDGGDVRVTKVVVAADVGRVINPDTVVAQIQGGVVFGIAAVLHNRITLAGGRVEQSNFNDYRLLRINETPAIEVELLSSTQSSGGIGEPGTVIVQPAVANAVFAATGTQLTRMPLDASLIARSV</sequence>
<organism evidence="3 4">
    <name type="scientific">Xanthobacter autotrophicus</name>
    <dbReference type="NCBI Taxonomy" id="280"/>
    <lineage>
        <taxon>Bacteria</taxon>
        <taxon>Pseudomonadati</taxon>
        <taxon>Pseudomonadota</taxon>
        <taxon>Alphaproteobacteria</taxon>
        <taxon>Hyphomicrobiales</taxon>
        <taxon>Xanthobacteraceae</taxon>
        <taxon>Xanthobacter</taxon>
    </lineage>
</organism>
<dbReference type="InterPro" id="IPR000674">
    <property type="entry name" value="Ald_Oxase/Xan_DH_a/b"/>
</dbReference>
<dbReference type="AlphaFoldDB" id="A0A6C1KKI4"/>
<dbReference type="PANTHER" id="PTHR47495">
    <property type="entry name" value="ALDEHYDE DEHYDROGENASE"/>
    <property type="match status" value="1"/>
</dbReference>
<dbReference type="InterPro" id="IPR008274">
    <property type="entry name" value="AldOxase/xan_DH_MoCoBD1"/>
</dbReference>
<dbReference type="EMBL" id="VAUP01000014">
    <property type="protein sequence ID" value="TLX44157.1"/>
    <property type="molecule type" value="Genomic_DNA"/>
</dbReference>
<accession>A0A6C1KKI4</accession>
<dbReference type="Pfam" id="PF20256">
    <property type="entry name" value="MoCoBD_2"/>
    <property type="match status" value="2"/>
</dbReference>
<dbReference type="PANTHER" id="PTHR47495:SF2">
    <property type="entry name" value="ALDEHYDE DEHYDROGENASE"/>
    <property type="match status" value="1"/>
</dbReference>
<dbReference type="PROSITE" id="PS51318">
    <property type="entry name" value="TAT"/>
    <property type="match status" value="1"/>
</dbReference>
<dbReference type="SMART" id="SM01008">
    <property type="entry name" value="Ald_Xan_dh_C"/>
    <property type="match status" value="1"/>
</dbReference>
<dbReference type="InterPro" id="IPR012368">
    <property type="entry name" value="OxRdtase_Mopterin-bd_su_IorB"/>
</dbReference>
<gene>
    <name evidence="3" type="ORF">FBQ73_04660</name>
</gene>
<dbReference type="InterPro" id="IPR046867">
    <property type="entry name" value="AldOxase/xan_DH_MoCoBD2"/>
</dbReference>
<dbReference type="SUPFAM" id="SSF56003">
    <property type="entry name" value="Molybdenum cofactor-binding domain"/>
    <property type="match status" value="2"/>
</dbReference>
<reference evidence="3 4" key="1">
    <citation type="submission" date="2019-05" db="EMBL/GenBank/DDBJ databases">
        <authorList>
            <person name="Zhou X."/>
        </authorList>
    </citation>
    <scope>NUCLEOTIDE SEQUENCE [LARGE SCALE GENOMIC DNA]</scope>
    <source>
        <strain evidence="3 4">DSM 432</strain>
    </source>
</reference>
<dbReference type="Gene3D" id="3.90.1170.50">
    <property type="entry name" value="Aldehyde oxidase/xanthine dehydrogenase, a/b hammerhead"/>
    <property type="match status" value="1"/>
</dbReference>